<accession>A0A917AS67</accession>
<dbReference type="InterPro" id="IPR003501">
    <property type="entry name" value="PTS_EIIB_2/3"/>
</dbReference>
<evidence type="ECO:0000256" key="6">
    <source>
        <dbReference type="ARBA" id="ARBA00022679"/>
    </source>
</evidence>
<dbReference type="InterPro" id="IPR016152">
    <property type="entry name" value="PTrfase/Anion_transptr"/>
</dbReference>
<dbReference type="InterPro" id="IPR013011">
    <property type="entry name" value="PTS_EIIB_2"/>
</dbReference>
<evidence type="ECO:0000256" key="3">
    <source>
        <dbReference type="ARBA" id="ARBA00022475"/>
    </source>
</evidence>
<evidence type="ECO:0000256" key="8">
    <source>
        <dbReference type="ARBA" id="ARBA00022692"/>
    </source>
</evidence>
<keyword evidence="6" id="KW-0808">Transferase</keyword>
<dbReference type="PANTHER" id="PTHR30505:SF0">
    <property type="entry name" value="FRUCTOSE-LIKE PTS SYSTEM EIIBC COMPONENT-RELATED"/>
    <property type="match status" value="1"/>
</dbReference>
<dbReference type="GO" id="GO:0022877">
    <property type="term" value="F:protein-N(PI)-phosphohistidine-fructose phosphotransferase system transporter activity"/>
    <property type="evidence" value="ECO:0007669"/>
    <property type="project" value="InterPro"/>
</dbReference>
<feature type="domain" description="PTS EIIA type-2" evidence="14">
    <location>
        <begin position="2"/>
        <end position="146"/>
    </location>
</feature>
<dbReference type="Gene3D" id="3.40.50.2300">
    <property type="match status" value="1"/>
</dbReference>
<feature type="transmembrane region" description="Helical" evidence="13">
    <location>
        <begin position="324"/>
        <end position="344"/>
    </location>
</feature>
<evidence type="ECO:0000256" key="11">
    <source>
        <dbReference type="ARBA" id="ARBA00023136"/>
    </source>
</evidence>
<dbReference type="PROSITE" id="PS51099">
    <property type="entry name" value="PTS_EIIB_TYPE_2"/>
    <property type="match status" value="1"/>
</dbReference>
<dbReference type="InterPro" id="IPR006327">
    <property type="entry name" value="PTS_IIC_fruc"/>
</dbReference>
<dbReference type="SUPFAM" id="SSF55804">
    <property type="entry name" value="Phoshotransferase/anion transport protein"/>
    <property type="match status" value="1"/>
</dbReference>
<dbReference type="SUPFAM" id="SSF52794">
    <property type="entry name" value="PTS system IIB component-like"/>
    <property type="match status" value="1"/>
</dbReference>
<dbReference type="InterPro" id="IPR003352">
    <property type="entry name" value="PTS_EIIC"/>
</dbReference>
<evidence type="ECO:0000256" key="12">
    <source>
        <dbReference type="SAM" id="MobiDB-lite"/>
    </source>
</evidence>
<keyword evidence="11 13" id="KW-0472">Membrane</keyword>
<evidence type="ECO:0000259" key="16">
    <source>
        <dbReference type="PROSITE" id="PS51104"/>
    </source>
</evidence>
<dbReference type="InterPro" id="IPR036095">
    <property type="entry name" value="PTS_EIIB-like_sf"/>
</dbReference>
<feature type="transmembrane region" description="Helical" evidence="13">
    <location>
        <begin position="613"/>
        <end position="631"/>
    </location>
</feature>
<dbReference type="InterPro" id="IPR002178">
    <property type="entry name" value="PTS_EIIA_type-2_dom"/>
</dbReference>
<comment type="caution">
    <text evidence="17">The sequence shown here is derived from an EMBL/GenBank/DDBJ whole genome shotgun (WGS) entry which is preliminary data.</text>
</comment>
<dbReference type="Pfam" id="PF02378">
    <property type="entry name" value="PTS_EIIC"/>
    <property type="match status" value="1"/>
</dbReference>
<feature type="transmembrane region" description="Helical" evidence="13">
    <location>
        <begin position="422"/>
        <end position="448"/>
    </location>
</feature>
<sequence length="691" mass="70262">MTIITKDLVSLDTLKAETPREVIRAIAEQIAAAGRSEDAQALFDGAWAREESSATGMPGGFAIPHCRTTAVEQPTVAFARLATPVDFDSGDGDADLVFFIAVPDGADTDHLAILSTLATSLMRDEFVERLRSAQDAGEIARMIQEAADPTPAEEPAAESGAAAGAEAGAAEGAASASGAEGAEPGSARTLIAITACPTGIAHTYMAADALKQAAQRLGVDLHVETQGSAGSSALDPQVISRAEAVIFAADVDVRQKERFAGKPVVASRVKRGIDEPDQMLQEALTAAEDPQAQTVIAETSAETEDGSSSEGFGRTVQRVLMTGVSYMIPFVAAGGLLMALGFLLGGYDIDGVAEDVALNSSLWDLPTADQLPDPFRGWGALGGYLGAVFFLIGNTAMSFLVPALAGYIAYGMADRPGIAPGFTAGAVAVTMDAGFIGGIAGGVLAGLVAAGFRRLSVPRWLAGLMPVVIIPLCASIAAGGLMLLVLGAPIASLTASLEDWLASMTGSAAVLLGVILGLMMCVDLGGPVNKVAYSFAVAGLGAATADSEAPLMIMATVMAAGMVPPLGLALATFLRRKLFTVAERENGKTAVLLGAAFISEGAIPFAAADPLRVLPAAMAGGATTGALAMTFGTTSMAPHGGVFVLFAIDHWAMFLVAVLAGAVVTALSVIALKQWTRPASTDAPQEAAATA</sequence>
<dbReference type="EMBL" id="BMIS01000006">
    <property type="protein sequence ID" value="GGE69879.1"/>
    <property type="molecule type" value="Genomic_DNA"/>
</dbReference>
<proteinExistence type="predicted"/>
<feature type="transmembrane region" description="Helical" evidence="13">
    <location>
        <begin position="500"/>
        <end position="521"/>
    </location>
</feature>
<reference evidence="17" key="1">
    <citation type="journal article" date="2014" name="Int. J. Syst. Evol. Microbiol.">
        <title>Complete genome sequence of Corynebacterium casei LMG S-19264T (=DSM 44701T), isolated from a smear-ripened cheese.</title>
        <authorList>
            <consortium name="US DOE Joint Genome Institute (JGI-PGF)"/>
            <person name="Walter F."/>
            <person name="Albersmeier A."/>
            <person name="Kalinowski J."/>
            <person name="Ruckert C."/>
        </authorList>
    </citation>
    <scope>NUCLEOTIDE SEQUENCE</scope>
    <source>
        <strain evidence="17">CGMCC 1.15388</strain>
    </source>
</reference>
<evidence type="ECO:0000256" key="4">
    <source>
        <dbReference type="ARBA" id="ARBA00022553"/>
    </source>
</evidence>
<dbReference type="Pfam" id="PF02302">
    <property type="entry name" value="PTS_IIB"/>
    <property type="match status" value="1"/>
</dbReference>
<keyword evidence="3" id="KW-1003">Cell membrane</keyword>
<name>A0A917AS67_9MICC</name>
<protein>
    <submittedName>
        <fullName evidence="17">Phosphotransferase system, fructose-specific IIC component</fullName>
    </submittedName>
</protein>
<keyword evidence="8 13" id="KW-0812">Transmembrane</keyword>
<dbReference type="GO" id="GO:0005886">
    <property type="term" value="C:plasma membrane"/>
    <property type="evidence" value="ECO:0007669"/>
    <property type="project" value="UniProtKB-SubCell"/>
</dbReference>
<dbReference type="Pfam" id="PF00359">
    <property type="entry name" value="PTS_EIIA_2"/>
    <property type="match status" value="1"/>
</dbReference>
<keyword evidence="10 13" id="KW-1133">Transmembrane helix</keyword>
<evidence type="ECO:0000256" key="9">
    <source>
        <dbReference type="ARBA" id="ARBA00022777"/>
    </source>
</evidence>
<dbReference type="NCBIfam" id="TIGR00829">
    <property type="entry name" value="FRU"/>
    <property type="match status" value="1"/>
</dbReference>
<keyword evidence="4" id="KW-0597">Phosphoprotein</keyword>
<gene>
    <name evidence="17" type="ORF">GCM10011401_16550</name>
</gene>
<dbReference type="Proteomes" id="UP000633136">
    <property type="component" value="Unassembled WGS sequence"/>
</dbReference>
<dbReference type="GO" id="GO:0090563">
    <property type="term" value="F:protein-phosphocysteine-sugar phosphotransferase activity"/>
    <property type="evidence" value="ECO:0007669"/>
    <property type="project" value="TreeGrafter"/>
</dbReference>
<keyword evidence="18" id="KW-1185">Reference proteome</keyword>
<evidence type="ECO:0000256" key="7">
    <source>
        <dbReference type="ARBA" id="ARBA00022683"/>
    </source>
</evidence>
<evidence type="ECO:0000259" key="14">
    <source>
        <dbReference type="PROSITE" id="PS51094"/>
    </source>
</evidence>
<dbReference type="PANTHER" id="PTHR30505">
    <property type="entry name" value="FRUCTOSE-LIKE PERMEASE"/>
    <property type="match status" value="1"/>
</dbReference>
<dbReference type="InterPro" id="IPR003353">
    <property type="entry name" value="PTS_IIB_fruc"/>
</dbReference>
<keyword evidence="9" id="KW-0418">Kinase</keyword>
<dbReference type="PROSITE" id="PS51104">
    <property type="entry name" value="PTS_EIIC_TYPE_2"/>
    <property type="match status" value="1"/>
</dbReference>
<dbReference type="CDD" id="cd05569">
    <property type="entry name" value="PTS_IIB_fructose"/>
    <property type="match status" value="1"/>
</dbReference>
<feature type="transmembrane region" description="Helical" evidence="13">
    <location>
        <begin position="460"/>
        <end position="488"/>
    </location>
</feature>
<dbReference type="PROSITE" id="PS51094">
    <property type="entry name" value="PTS_EIIA_TYPE_2"/>
    <property type="match status" value="1"/>
</dbReference>
<dbReference type="AlphaFoldDB" id="A0A917AS67"/>
<feature type="transmembrane region" description="Helical" evidence="13">
    <location>
        <begin position="651"/>
        <end position="672"/>
    </location>
</feature>
<comment type="subcellular location">
    <subcellularLocation>
        <location evidence="1">Cell inner membrane</location>
        <topology evidence="1">Multi-pass membrane protein</topology>
    </subcellularLocation>
</comment>
<dbReference type="InterPro" id="IPR050864">
    <property type="entry name" value="Bacterial_PTS_Sugar_Transport"/>
</dbReference>
<evidence type="ECO:0000313" key="17">
    <source>
        <dbReference type="EMBL" id="GGE69879.1"/>
    </source>
</evidence>
<evidence type="ECO:0000256" key="5">
    <source>
        <dbReference type="ARBA" id="ARBA00022597"/>
    </source>
</evidence>
<feature type="transmembrane region" description="Helical" evidence="13">
    <location>
        <begin position="551"/>
        <end position="574"/>
    </location>
</feature>
<dbReference type="NCBIfam" id="TIGR00848">
    <property type="entry name" value="fruA"/>
    <property type="match status" value="1"/>
</dbReference>
<dbReference type="InterPro" id="IPR013014">
    <property type="entry name" value="PTS_EIIC_2"/>
</dbReference>
<evidence type="ECO:0000256" key="1">
    <source>
        <dbReference type="ARBA" id="ARBA00004429"/>
    </source>
</evidence>
<dbReference type="GO" id="GO:0005351">
    <property type="term" value="F:carbohydrate:proton symporter activity"/>
    <property type="evidence" value="ECO:0007669"/>
    <property type="project" value="InterPro"/>
</dbReference>
<feature type="transmembrane region" description="Helical" evidence="13">
    <location>
        <begin position="384"/>
        <end position="410"/>
    </location>
</feature>
<reference evidence="17" key="2">
    <citation type="submission" date="2020-09" db="EMBL/GenBank/DDBJ databases">
        <authorList>
            <person name="Sun Q."/>
            <person name="Zhou Y."/>
        </authorList>
    </citation>
    <scope>NUCLEOTIDE SEQUENCE</scope>
    <source>
        <strain evidence="17">CGMCC 1.15388</strain>
    </source>
</reference>
<dbReference type="CDD" id="cd00211">
    <property type="entry name" value="PTS_IIA_fru"/>
    <property type="match status" value="1"/>
</dbReference>
<feature type="region of interest" description="Disordered" evidence="12">
    <location>
        <begin position="147"/>
        <end position="181"/>
    </location>
</feature>
<feature type="domain" description="PTS EIIB type-2" evidence="15">
    <location>
        <begin position="190"/>
        <end position="285"/>
    </location>
</feature>
<organism evidence="17 18">
    <name type="scientific">Nesterenkonia cremea</name>
    <dbReference type="NCBI Taxonomy" id="1882340"/>
    <lineage>
        <taxon>Bacteria</taxon>
        <taxon>Bacillati</taxon>
        <taxon>Actinomycetota</taxon>
        <taxon>Actinomycetes</taxon>
        <taxon>Micrococcales</taxon>
        <taxon>Micrococcaceae</taxon>
        <taxon>Nesterenkonia</taxon>
    </lineage>
</organism>
<evidence type="ECO:0000256" key="13">
    <source>
        <dbReference type="SAM" id="Phobius"/>
    </source>
</evidence>
<feature type="domain" description="PTS EIIC type-2" evidence="16">
    <location>
        <begin position="316"/>
        <end position="682"/>
    </location>
</feature>
<keyword evidence="7" id="KW-0598">Phosphotransferase system</keyword>
<evidence type="ECO:0000259" key="15">
    <source>
        <dbReference type="PROSITE" id="PS51099"/>
    </source>
</evidence>
<dbReference type="GO" id="GO:0009401">
    <property type="term" value="P:phosphoenolpyruvate-dependent sugar phosphotransferase system"/>
    <property type="evidence" value="ECO:0007669"/>
    <property type="project" value="UniProtKB-KW"/>
</dbReference>
<keyword evidence="5" id="KW-0762">Sugar transport</keyword>
<dbReference type="Gene3D" id="3.40.930.10">
    <property type="entry name" value="Mannitol-specific EII, Chain A"/>
    <property type="match status" value="1"/>
</dbReference>
<dbReference type="InterPro" id="IPR004715">
    <property type="entry name" value="PTS_IIA_fruc"/>
</dbReference>
<dbReference type="NCBIfam" id="TIGR01427">
    <property type="entry name" value="PTS_IIC_fructo"/>
    <property type="match status" value="1"/>
</dbReference>
<evidence type="ECO:0000256" key="2">
    <source>
        <dbReference type="ARBA" id="ARBA00022448"/>
    </source>
</evidence>
<evidence type="ECO:0000256" key="10">
    <source>
        <dbReference type="ARBA" id="ARBA00022989"/>
    </source>
</evidence>
<keyword evidence="2" id="KW-0813">Transport</keyword>
<evidence type="ECO:0000313" key="18">
    <source>
        <dbReference type="Proteomes" id="UP000633136"/>
    </source>
</evidence>
<dbReference type="GO" id="GO:0016301">
    <property type="term" value="F:kinase activity"/>
    <property type="evidence" value="ECO:0007669"/>
    <property type="project" value="UniProtKB-KW"/>
</dbReference>